<name>A0A264W2M8_9BACL</name>
<dbReference type="AlphaFoldDB" id="A0A264W2M8"/>
<protein>
    <submittedName>
        <fullName evidence="1">Uncharacterized protein</fullName>
    </submittedName>
</protein>
<sequence>MKRWKWLAFVVLLVVNAIVIFYAYQNSQYQSAEAHAGFPIAKEAERIEQSEGLTIYEWDKAKRNGDVPLSYRLIIWQRGWEKTAEQGPTTFYKKGDYQIMLTALENEISLHDVPGGEGE</sequence>
<dbReference type="Proteomes" id="UP000217065">
    <property type="component" value="Unassembled WGS sequence"/>
</dbReference>
<dbReference type="OrthoDB" id="2352996at2"/>
<dbReference type="RefSeq" id="WP_094943044.1">
    <property type="nucleotide sequence ID" value="NZ_NOKQ01000217.1"/>
</dbReference>
<reference evidence="1 2" key="1">
    <citation type="submission" date="2017-07" db="EMBL/GenBank/DDBJ databases">
        <title>Tetzosporium hominis gen.nov. sp.nov.</title>
        <authorList>
            <person name="Tetz G."/>
            <person name="Tetz V."/>
        </authorList>
    </citation>
    <scope>NUCLEOTIDE SEQUENCE [LARGE SCALE GENOMIC DNA]</scope>
    <source>
        <strain evidence="1 2">VT-49</strain>
    </source>
</reference>
<keyword evidence="2" id="KW-1185">Reference proteome</keyword>
<organism evidence="1 2">
    <name type="scientific">Tetzosporium hominis</name>
    <dbReference type="NCBI Taxonomy" id="2020506"/>
    <lineage>
        <taxon>Bacteria</taxon>
        <taxon>Bacillati</taxon>
        <taxon>Bacillota</taxon>
        <taxon>Bacilli</taxon>
        <taxon>Bacillales</taxon>
        <taxon>Caryophanaceae</taxon>
        <taxon>Tetzosporium</taxon>
    </lineage>
</organism>
<accession>A0A264W2M8</accession>
<dbReference type="EMBL" id="NOKQ01000217">
    <property type="protein sequence ID" value="OZS77840.1"/>
    <property type="molecule type" value="Genomic_DNA"/>
</dbReference>
<evidence type="ECO:0000313" key="2">
    <source>
        <dbReference type="Proteomes" id="UP000217065"/>
    </source>
</evidence>
<gene>
    <name evidence="1" type="ORF">CF394_08785</name>
</gene>
<proteinExistence type="predicted"/>
<evidence type="ECO:0000313" key="1">
    <source>
        <dbReference type="EMBL" id="OZS77840.1"/>
    </source>
</evidence>
<comment type="caution">
    <text evidence="1">The sequence shown here is derived from an EMBL/GenBank/DDBJ whole genome shotgun (WGS) entry which is preliminary data.</text>
</comment>